<dbReference type="PANTHER" id="PTHR43877">
    <property type="entry name" value="AMINOALKYLPHOSPHONATE N-ACETYLTRANSFERASE-RELATED-RELATED"/>
    <property type="match status" value="1"/>
</dbReference>
<dbReference type="PROSITE" id="PS51186">
    <property type="entry name" value="GNAT"/>
    <property type="match status" value="1"/>
</dbReference>
<evidence type="ECO:0000313" key="4">
    <source>
        <dbReference type="EMBL" id="GAC34561.1"/>
    </source>
</evidence>
<dbReference type="EMBL" id="BAER01000113">
    <property type="protein sequence ID" value="GAC34561.1"/>
    <property type="molecule type" value="Genomic_DNA"/>
</dbReference>
<sequence>MQITVDNLTCDGVRGLLEEHLTDMYATSPPESVHALDMNALKHSAITFWSARENGVVLGCVALKALTLTHGEIKSMRTADKGRNRGVGSALLTHLIHQAKQRGYQQLSLETGSMEYFAPARRLYHKFGFEYCGPFADYAWDPNSCYMTRVIDNNATGPTLAQLN</sequence>
<comment type="caution">
    <text evidence="4">The sequence shown here is derived from an EMBL/GenBank/DDBJ whole genome shotgun (WGS) entry which is preliminary data.</text>
</comment>
<dbReference type="InterPro" id="IPR000182">
    <property type="entry name" value="GNAT_dom"/>
</dbReference>
<dbReference type="Pfam" id="PF00583">
    <property type="entry name" value="Acetyltransf_1"/>
    <property type="match status" value="1"/>
</dbReference>
<dbReference type="PANTHER" id="PTHR43877:SF5">
    <property type="entry name" value="BLL8307 PROTEIN"/>
    <property type="match status" value="1"/>
</dbReference>
<dbReference type="RefSeq" id="WP_007106326.1">
    <property type="nucleotide sequence ID" value="NZ_BAER01000113.1"/>
</dbReference>
<reference evidence="5" key="1">
    <citation type="journal article" date="2014" name="Environ. Microbiol.">
        <title>Comparative genomics of the marine bacterial genus Glaciecola reveals the high degree of genomic diversity and genomic characteristic for cold adaptation.</title>
        <authorList>
            <person name="Qin Q.L."/>
            <person name="Xie B.B."/>
            <person name="Yu Y."/>
            <person name="Shu Y.L."/>
            <person name="Rong J.C."/>
            <person name="Zhang Y.J."/>
            <person name="Zhao D.L."/>
            <person name="Chen X.L."/>
            <person name="Zhang X.Y."/>
            <person name="Chen B."/>
            <person name="Zhou B.C."/>
            <person name="Zhang Y.Z."/>
        </authorList>
    </citation>
    <scope>NUCLEOTIDE SEQUENCE [LARGE SCALE GENOMIC DNA]</scope>
    <source>
        <strain evidence="5">LMG 21857</strain>
    </source>
</reference>
<gene>
    <name evidence="4" type="ORF">GPLA_3676</name>
</gene>
<dbReference type="InterPro" id="IPR050832">
    <property type="entry name" value="Bact_Acetyltransf"/>
</dbReference>
<evidence type="ECO:0000256" key="2">
    <source>
        <dbReference type="ARBA" id="ARBA00023315"/>
    </source>
</evidence>
<dbReference type="Proteomes" id="UP000006322">
    <property type="component" value="Unassembled WGS sequence"/>
</dbReference>
<keyword evidence="5" id="KW-1185">Reference proteome</keyword>
<dbReference type="OrthoDB" id="9803233at2"/>
<protein>
    <submittedName>
        <fullName evidence="4">IAA acetyltransferase</fullName>
    </submittedName>
</protein>
<organism evidence="4 5">
    <name type="scientific">Paraglaciecola polaris LMG 21857</name>
    <dbReference type="NCBI Taxonomy" id="1129793"/>
    <lineage>
        <taxon>Bacteria</taxon>
        <taxon>Pseudomonadati</taxon>
        <taxon>Pseudomonadota</taxon>
        <taxon>Gammaproteobacteria</taxon>
        <taxon>Alteromonadales</taxon>
        <taxon>Alteromonadaceae</taxon>
        <taxon>Paraglaciecola</taxon>
    </lineage>
</organism>
<dbReference type="AlphaFoldDB" id="K6ZEP7"/>
<dbReference type="CDD" id="cd04301">
    <property type="entry name" value="NAT_SF"/>
    <property type="match status" value="1"/>
</dbReference>
<name>K6ZEP7_9ALTE</name>
<evidence type="ECO:0000313" key="5">
    <source>
        <dbReference type="Proteomes" id="UP000006322"/>
    </source>
</evidence>
<dbReference type="GO" id="GO:0016747">
    <property type="term" value="F:acyltransferase activity, transferring groups other than amino-acyl groups"/>
    <property type="evidence" value="ECO:0007669"/>
    <property type="project" value="InterPro"/>
</dbReference>
<dbReference type="InterPro" id="IPR016181">
    <property type="entry name" value="Acyl_CoA_acyltransferase"/>
</dbReference>
<dbReference type="STRING" id="1129793.GPLA_3676"/>
<feature type="domain" description="N-acetyltransferase" evidence="3">
    <location>
        <begin position="3"/>
        <end position="152"/>
    </location>
</feature>
<accession>K6ZEP7</accession>
<proteinExistence type="predicted"/>
<keyword evidence="2" id="KW-0012">Acyltransferase</keyword>
<evidence type="ECO:0000259" key="3">
    <source>
        <dbReference type="PROSITE" id="PS51186"/>
    </source>
</evidence>
<keyword evidence="1 4" id="KW-0808">Transferase</keyword>
<dbReference type="SUPFAM" id="SSF55729">
    <property type="entry name" value="Acyl-CoA N-acyltransferases (Nat)"/>
    <property type="match status" value="1"/>
</dbReference>
<evidence type="ECO:0000256" key="1">
    <source>
        <dbReference type="ARBA" id="ARBA00022679"/>
    </source>
</evidence>
<dbReference type="Gene3D" id="3.40.630.30">
    <property type="match status" value="1"/>
</dbReference>